<evidence type="ECO:0000313" key="1">
    <source>
        <dbReference type="EMBL" id="KKL71543.1"/>
    </source>
</evidence>
<reference evidence="1" key="1">
    <citation type="journal article" date="2015" name="Nature">
        <title>Complex archaea that bridge the gap between prokaryotes and eukaryotes.</title>
        <authorList>
            <person name="Spang A."/>
            <person name="Saw J.H."/>
            <person name="Jorgensen S.L."/>
            <person name="Zaremba-Niedzwiedzka K."/>
            <person name="Martijn J."/>
            <person name="Lind A.E."/>
            <person name="van Eijk R."/>
            <person name="Schleper C."/>
            <person name="Guy L."/>
            <person name="Ettema T.J."/>
        </authorList>
    </citation>
    <scope>NUCLEOTIDE SEQUENCE</scope>
</reference>
<proteinExistence type="predicted"/>
<protein>
    <recommendedName>
        <fullName evidence="2">TauD/TfdA-like domain-containing protein</fullName>
    </recommendedName>
</protein>
<comment type="caution">
    <text evidence="1">The sequence shown here is derived from an EMBL/GenBank/DDBJ whole genome shotgun (WGS) entry which is preliminary data.</text>
</comment>
<dbReference type="AlphaFoldDB" id="A0A0F9EBV8"/>
<gene>
    <name evidence="1" type="ORF">LCGC14_2093860</name>
</gene>
<accession>A0A0F9EBV8</accession>
<dbReference type="EMBL" id="LAZR01025558">
    <property type="protein sequence ID" value="KKL71543.1"/>
    <property type="molecule type" value="Genomic_DNA"/>
</dbReference>
<sequence>MQLKTPLVLNTTLNVDVPTQEVLQKLPCGIHRGVMADVEREFSCMVDTLKTAPVNLDDYEIDIKVHMLMKGQYPCIPNWHCDNIPRDGNGNLIYDIALADVEHPMLLWLSGNPTTEFLENPIYLLSSPRNHGELHERLVKDAATYKSKPIPERTWVSMDQLTPHRGRASEENTWRIFIRLTHKNIVTARPVISVVRRHCQVYLPADFHW</sequence>
<name>A0A0F9EBV8_9ZZZZ</name>
<evidence type="ECO:0008006" key="2">
    <source>
        <dbReference type="Google" id="ProtNLM"/>
    </source>
</evidence>
<organism evidence="1">
    <name type="scientific">marine sediment metagenome</name>
    <dbReference type="NCBI Taxonomy" id="412755"/>
    <lineage>
        <taxon>unclassified sequences</taxon>
        <taxon>metagenomes</taxon>
        <taxon>ecological metagenomes</taxon>
    </lineage>
</organism>